<name>A0A6D2HGU5_9BRAS</name>
<dbReference type="SUPFAM" id="SSF53098">
    <property type="entry name" value="Ribonuclease H-like"/>
    <property type="match status" value="1"/>
</dbReference>
<dbReference type="AlphaFoldDB" id="A0A6D2HGU5"/>
<feature type="domain" description="RNase H type-1" evidence="1">
    <location>
        <begin position="373"/>
        <end position="503"/>
    </location>
</feature>
<dbReference type="PANTHER" id="PTHR47723:SF13">
    <property type="entry name" value="PUTATIVE-RELATED"/>
    <property type="match status" value="1"/>
</dbReference>
<dbReference type="GO" id="GO:0003676">
    <property type="term" value="F:nucleic acid binding"/>
    <property type="evidence" value="ECO:0007669"/>
    <property type="project" value="InterPro"/>
</dbReference>
<accession>A0A6D2HGU5</accession>
<dbReference type="InterPro" id="IPR002156">
    <property type="entry name" value="RNaseH_domain"/>
</dbReference>
<proteinExistence type="predicted"/>
<dbReference type="PANTHER" id="PTHR47723">
    <property type="entry name" value="OS05G0353850 PROTEIN"/>
    <property type="match status" value="1"/>
</dbReference>
<dbReference type="Gene3D" id="3.30.420.10">
    <property type="entry name" value="Ribonuclease H-like superfamily/Ribonuclease H"/>
    <property type="match status" value="1"/>
</dbReference>
<dbReference type="InterPro" id="IPR053151">
    <property type="entry name" value="RNase_H-like"/>
</dbReference>
<dbReference type="GO" id="GO:0004523">
    <property type="term" value="F:RNA-DNA hybrid ribonuclease activity"/>
    <property type="evidence" value="ECO:0007669"/>
    <property type="project" value="InterPro"/>
</dbReference>
<comment type="caution">
    <text evidence="2">The sequence shown here is derived from an EMBL/GenBank/DDBJ whole genome shotgun (WGS) entry which is preliminary data.</text>
</comment>
<protein>
    <recommendedName>
        <fullName evidence="1">RNase H type-1 domain-containing protein</fullName>
    </recommendedName>
</protein>
<dbReference type="OrthoDB" id="1436613at2759"/>
<dbReference type="EMBL" id="CACVBM020000088">
    <property type="protein sequence ID" value="CAA7014055.1"/>
    <property type="molecule type" value="Genomic_DNA"/>
</dbReference>
<dbReference type="Proteomes" id="UP000467841">
    <property type="component" value="Unassembled WGS sequence"/>
</dbReference>
<evidence type="ECO:0000259" key="1">
    <source>
        <dbReference type="PROSITE" id="PS50879"/>
    </source>
</evidence>
<dbReference type="InterPro" id="IPR036397">
    <property type="entry name" value="RNaseH_sf"/>
</dbReference>
<organism evidence="2 3">
    <name type="scientific">Microthlaspi erraticum</name>
    <dbReference type="NCBI Taxonomy" id="1685480"/>
    <lineage>
        <taxon>Eukaryota</taxon>
        <taxon>Viridiplantae</taxon>
        <taxon>Streptophyta</taxon>
        <taxon>Embryophyta</taxon>
        <taxon>Tracheophyta</taxon>
        <taxon>Spermatophyta</taxon>
        <taxon>Magnoliopsida</taxon>
        <taxon>eudicotyledons</taxon>
        <taxon>Gunneridae</taxon>
        <taxon>Pentapetalae</taxon>
        <taxon>rosids</taxon>
        <taxon>malvids</taxon>
        <taxon>Brassicales</taxon>
        <taxon>Brassicaceae</taxon>
        <taxon>Coluteocarpeae</taxon>
        <taxon>Microthlaspi</taxon>
    </lineage>
</organism>
<keyword evidence="3" id="KW-1185">Reference proteome</keyword>
<evidence type="ECO:0000313" key="3">
    <source>
        <dbReference type="Proteomes" id="UP000467841"/>
    </source>
</evidence>
<dbReference type="InterPro" id="IPR012337">
    <property type="entry name" value="RNaseH-like_sf"/>
</dbReference>
<dbReference type="InterPro" id="IPR044730">
    <property type="entry name" value="RNase_H-like_dom_plant"/>
</dbReference>
<dbReference type="InterPro" id="IPR026960">
    <property type="entry name" value="RVT-Znf"/>
</dbReference>
<gene>
    <name evidence="2" type="ORF">MERR_LOCUS1289</name>
</gene>
<evidence type="ECO:0000313" key="2">
    <source>
        <dbReference type="EMBL" id="CAA7014055.1"/>
    </source>
</evidence>
<sequence length="537" mass="61510">MHLLAWQRVCRPKGDGGLGIVASAEMNTSLVAKVGWRLLHDETSLWAQVVRHKYKVGDVHDSSWLRVKSNWSVVWKSMITGLREVVFQGQSWVAGDGRRICFWTDKWLTDQPLEAFAVSELPANYELCTARDLWSHETGWRFDHIAPYVPENICLELRAIVLDCDTGAKDRLSWSASADGQFSVKSAFSLLTNDATPRPDMEVFFRRVWKIRVPERVKVFLWLVSHQVIMTNVERKRRHLCDSEVCSVCRGGFETIIHVLRDCPSILGIWNRIVPALVRRDFFFKSLLEWLFDNLQEDPADNVTPWTITFAMACWWAWKWRCGNVFGENRRCPDRVQFIKDFAREVWTANKRVANQSSGAAREERQIGWLPPPGDWFKLNTDGASRGNPGLATAGGVLRDAEGRWCRGFILNIGRCSAPLAELWGVYYGLVMAWEQRCLRVELEVDSELVVGFLQTGISDTHPLFFLVRLCHGLIAKDWLVRVSHVYREANCLADGLANYAFSFPLGFSYFDVVPFEVASLFEADVLGSTRPRRVRM</sequence>
<dbReference type="PROSITE" id="PS50879">
    <property type="entry name" value="RNASE_H_1"/>
    <property type="match status" value="1"/>
</dbReference>
<dbReference type="Pfam" id="PF13456">
    <property type="entry name" value="RVT_3"/>
    <property type="match status" value="1"/>
</dbReference>
<dbReference type="Pfam" id="PF13966">
    <property type="entry name" value="zf-RVT"/>
    <property type="match status" value="1"/>
</dbReference>
<dbReference type="CDD" id="cd06222">
    <property type="entry name" value="RNase_H_like"/>
    <property type="match status" value="1"/>
</dbReference>
<reference evidence="2" key="1">
    <citation type="submission" date="2020-01" db="EMBL/GenBank/DDBJ databases">
        <authorList>
            <person name="Mishra B."/>
        </authorList>
    </citation>
    <scope>NUCLEOTIDE SEQUENCE [LARGE SCALE GENOMIC DNA]</scope>
</reference>